<name>A0A5D6WCQ6_9FIRM</name>
<protein>
    <submittedName>
        <fullName evidence="2">GNAT family N-acetyltransferase</fullName>
    </submittedName>
</protein>
<dbReference type="SUPFAM" id="SSF55729">
    <property type="entry name" value="Acyl-CoA N-acyltransferases (Nat)"/>
    <property type="match status" value="1"/>
</dbReference>
<dbReference type="OrthoDB" id="9813917at2"/>
<gene>
    <name evidence="2" type="ORF">FZ040_00755</name>
</gene>
<evidence type="ECO:0000313" key="3">
    <source>
        <dbReference type="Proteomes" id="UP000323646"/>
    </source>
</evidence>
<dbReference type="InterPro" id="IPR000182">
    <property type="entry name" value="GNAT_dom"/>
</dbReference>
<dbReference type="Gene3D" id="3.40.630.30">
    <property type="match status" value="1"/>
</dbReference>
<dbReference type="AlphaFoldDB" id="A0A5D6WCQ6"/>
<proteinExistence type="predicted"/>
<sequence length="150" mass="17420">MEIYVTEEKRKYMPLLLLADEQQSMVEKYLAAGTMYVLADEGEVRAECVVTDAGTGILEIMNIAVVPAWQGRGYGKKLIEYVENRYRASYDWLQVGTGDSPLTIPFYEHCGFVRHHVRKNFFVENYDHPIVECGHRLIDMIVLRKKLRPY</sequence>
<dbReference type="Proteomes" id="UP000323646">
    <property type="component" value="Unassembled WGS sequence"/>
</dbReference>
<evidence type="ECO:0000313" key="2">
    <source>
        <dbReference type="EMBL" id="TYZ24608.1"/>
    </source>
</evidence>
<keyword evidence="2" id="KW-0808">Transferase</keyword>
<accession>A0A5D6WCQ6</accession>
<dbReference type="Pfam" id="PF13508">
    <property type="entry name" value="Acetyltransf_7"/>
    <property type="match status" value="1"/>
</dbReference>
<organism evidence="2 3">
    <name type="scientific">Selenomonas ruminis</name>
    <dbReference type="NCBI Taxonomy" id="2593411"/>
    <lineage>
        <taxon>Bacteria</taxon>
        <taxon>Bacillati</taxon>
        <taxon>Bacillota</taxon>
        <taxon>Negativicutes</taxon>
        <taxon>Selenomonadales</taxon>
        <taxon>Selenomonadaceae</taxon>
        <taxon>Selenomonas</taxon>
    </lineage>
</organism>
<dbReference type="RefSeq" id="WP_149170241.1">
    <property type="nucleotide sequence ID" value="NZ_VTOY01000001.1"/>
</dbReference>
<evidence type="ECO:0000259" key="1">
    <source>
        <dbReference type="PROSITE" id="PS51186"/>
    </source>
</evidence>
<dbReference type="InterPro" id="IPR016181">
    <property type="entry name" value="Acyl_CoA_acyltransferase"/>
</dbReference>
<dbReference type="GO" id="GO:0016747">
    <property type="term" value="F:acyltransferase activity, transferring groups other than amino-acyl groups"/>
    <property type="evidence" value="ECO:0007669"/>
    <property type="project" value="InterPro"/>
</dbReference>
<comment type="caution">
    <text evidence="2">The sequence shown here is derived from an EMBL/GenBank/DDBJ whole genome shotgun (WGS) entry which is preliminary data.</text>
</comment>
<dbReference type="CDD" id="cd04301">
    <property type="entry name" value="NAT_SF"/>
    <property type="match status" value="1"/>
</dbReference>
<keyword evidence="3" id="KW-1185">Reference proteome</keyword>
<feature type="domain" description="N-acetyltransferase" evidence="1">
    <location>
        <begin position="1"/>
        <end position="148"/>
    </location>
</feature>
<dbReference type="EMBL" id="VTOY01000001">
    <property type="protein sequence ID" value="TYZ24608.1"/>
    <property type="molecule type" value="Genomic_DNA"/>
</dbReference>
<reference evidence="2 3" key="1">
    <citation type="submission" date="2019-08" db="EMBL/GenBank/DDBJ databases">
        <title>Selenomonas sp. mPRGC5 and Selenomonas sp. mPRGC8 isolated from ruminal fluid of dairy goat (Capra hircus).</title>
        <authorList>
            <person name="Poothong S."/>
            <person name="Nuengjamnong C."/>
            <person name="Tanasupawat S."/>
        </authorList>
    </citation>
    <scope>NUCLEOTIDE SEQUENCE [LARGE SCALE GENOMIC DNA]</scope>
    <source>
        <strain evidence="3">mPRGC5</strain>
    </source>
</reference>
<dbReference type="PROSITE" id="PS51186">
    <property type="entry name" value="GNAT"/>
    <property type="match status" value="1"/>
</dbReference>